<dbReference type="PANTHER" id="PTHR39081:SF1">
    <property type="entry name" value="MUT7-C RNASE DOMAIN-CONTAINING PROTEIN"/>
    <property type="match status" value="1"/>
</dbReference>
<feature type="domain" description="Mut7-C RNAse" evidence="1">
    <location>
        <begin position="1"/>
        <end position="146"/>
    </location>
</feature>
<dbReference type="EMBL" id="CP001634">
    <property type="protein sequence ID" value="ACR78737.1"/>
    <property type="molecule type" value="Genomic_DNA"/>
</dbReference>
<dbReference type="RefSeq" id="WP_012744525.1">
    <property type="nucleotide sequence ID" value="NC_012785.1"/>
</dbReference>
<reference evidence="2 3" key="2">
    <citation type="journal article" date="2011" name="J. Bacteriol.">
        <title>Genome Sequence of Kosmotoga olearia Strain TBF 19.5.1, a Thermophilic Bacterium with a Wide Growth Temperature Range, Isolated from the Troll B Oil Platform in the North Sea.</title>
        <authorList>
            <person name="Swithers K.S."/>
            <person name="Dipippo J.L."/>
            <person name="Bruce D.C."/>
            <person name="Detter C."/>
            <person name="Tapia R."/>
            <person name="Han S."/>
            <person name="Goodwin L.A."/>
            <person name="Han J."/>
            <person name="Woyke T."/>
            <person name="Pitluck S."/>
            <person name="Pennacchio L."/>
            <person name="Nolan M."/>
            <person name="Mikhailova N."/>
            <person name="Land M.L."/>
            <person name="Nesbo C.L."/>
            <person name="Gogarten J.P."/>
            <person name="Noll K.M."/>
        </authorList>
    </citation>
    <scope>NUCLEOTIDE SEQUENCE [LARGE SCALE GENOMIC DNA]</scope>
    <source>
        <strain evidence="3">ATCC BAA-1733 / DSM 21960 / TBF 19.5.1</strain>
    </source>
</reference>
<sequence>MKFFADRMLGKLAKKLRLLGFDTLYFNNIEEKSILELLHEEERILLTRDRSLHSRALKAGIDSYLLKSNHWNSQLRSVIQRFRLTEDNFHLFYRCSECNAELEEADAASVSGLVPDFVLYTNDKFMRCPGCGRIYWKGTHLEKIIKSLQSVINLTRKD</sequence>
<proteinExistence type="predicted"/>
<dbReference type="InterPro" id="IPR002782">
    <property type="entry name" value="Mut7-C_RNAse_dom"/>
</dbReference>
<dbReference type="PANTHER" id="PTHR39081">
    <property type="entry name" value="MUT7-C DOMAIN-CONTAINING PROTEIN"/>
    <property type="match status" value="1"/>
</dbReference>
<dbReference type="Pfam" id="PF01927">
    <property type="entry name" value="Mut7-C"/>
    <property type="match status" value="1"/>
</dbReference>
<evidence type="ECO:0000313" key="3">
    <source>
        <dbReference type="Proteomes" id="UP000002382"/>
    </source>
</evidence>
<evidence type="ECO:0000259" key="1">
    <source>
        <dbReference type="Pfam" id="PF01927"/>
    </source>
</evidence>
<name>C5CH98_KOSOT</name>
<reference evidence="2 3" key="1">
    <citation type="submission" date="2009-06" db="EMBL/GenBank/DDBJ databases">
        <title>Complete sequence of Thermotogales bacterium TBF 19.5.1.</title>
        <authorList>
            <consortium name="US DOE Joint Genome Institute"/>
            <person name="Lucas S."/>
            <person name="Copeland A."/>
            <person name="Lapidus A."/>
            <person name="Glavina del Rio T."/>
            <person name="Tice H."/>
            <person name="Bruce D."/>
            <person name="Goodwin L."/>
            <person name="Pitluck S."/>
            <person name="Chertkov O."/>
            <person name="Brettin T."/>
            <person name="Detter J.C."/>
            <person name="Han C."/>
            <person name="Schmutz J."/>
            <person name="Larimer F."/>
            <person name="Land M."/>
            <person name="Hauser L."/>
            <person name="Kyrpides N."/>
            <person name="Ovchinnikova G."/>
            <person name="Noll K."/>
        </authorList>
    </citation>
    <scope>NUCLEOTIDE SEQUENCE [LARGE SCALE GENOMIC DNA]</scope>
    <source>
        <strain evidence="3">ATCC BAA-1733 / DSM 21960 / TBF 19.5.1</strain>
    </source>
</reference>
<keyword evidence="3" id="KW-1185">Reference proteome</keyword>
<gene>
    <name evidence="2" type="ordered locus">Kole_0008</name>
</gene>
<dbReference type="STRING" id="521045.Kole_0008"/>
<dbReference type="eggNOG" id="COG1656">
    <property type="taxonomic scope" value="Bacteria"/>
</dbReference>
<dbReference type="KEGG" id="kol:Kole_0008"/>
<dbReference type="HOGENOM" id="CLU_112469_1_0_0"/>
<dbReference type="Proteomes" id="UP000002382">
    <property type="component" value="Chromosome"/>
</dbReference>
<protein>
    <recommendedName>
        <fullName evidence="1">Mut7-C RNAse domain-containing protein</fullName>
    </recommendedName>
</protein>
<evidence type="ECO:0000313" key="2">
    <source>
        <dbReference type="EMBL" id="ACR78737.1"/>
    </source>
</evidence>
<dbReference type="AlphaFoldDB" id="C5CH98"/>
<accession>C5CH98</accession>
<dbReference type="OrthoDB" id="9797655at2"/>
<organism evidence="2 3">
    <name type="scientific">Kosmotoga olearia (strain ATCC BAA-1733 / DSM 21960 / TBF 19.5.1)</name>
    <dbReference type="NCBI Taxonomy" id="521045"/>
    <lineage>
        <taxon>Bacteria</taxon>
        <taxon>Thermotogati</taxon>
        <taxon>Thermotogota</taxon>
        <taxon>Thermotogae</taxon>
        <taxon>Kosmotogales</taxon>
        <taxon>Kosmotogaceae</taxon>
        <taxon>Kosmotoga</taxon>
    </lineage>
</organism>